<sequence length="295" mass="34521">MSKYIELVEFDSPVNLKMFENENTLASFPHFHKEVEIIYVTKGCVNIVYQDEIIELLESEIIIFPSGTTHAFLSSPDSARYVYQFDLSRFDEHILGVSQAQLVDLFDTGQICSKYWPKELVIKTRALLDKLFETTYSETLAVNYFQIGYLMQLIGLFIEELPKEIGEKKIVTHPEVKYKEDLILLTQIFDYIETHFQEDITLETISELVGFSPYYFTRFFKKHIGQTFIQFLSDYRLDQAIYILSQERLPMIDVAEKSGFSSVKTFHHVFKKSQGISPLQYQKKLAKKYKLKNIS</sequence>
<gene>
    <name evidence="5" type="ORF">RU87_GL000947</name>
</gene>
<dbReference type="InterPro" id="IPR018062">
    <property type="entry name" value="HTH_AraC-typ_CS"/>
</dbReference>
<dbReference type="InterPro" id="IPR011051">
    <property type="entry name" value="RmlC_Cupin_sf"/>
</dbReference>
<evidence type="ECO:0000259" key="4">
    <source>
        <dbReference type="PROSITE" id="PS01124"/>
    </source>
</evidence>
<dbReference type="EMBL" id="JXJX01000003">
    <property type="protein sequence ID" value="PCS07728.1"/>
    <property type="molecule type" value="Genomic_DNA"/>
</dbReference>
<dbReference type="PANTHER" id="PTHR43280:SF28">
    <property type="entry name" value="HTH-TYPE TRANSCRIPTIONAL ACTIVATOR RHAS"/>
    <property type="match status" value="1"/>
</dbReference>
<dbReference type="RefSeq" id="WP_068160226.1">
    <property type="nucleotide sequence ID" value="NZ_JXJX01000003.1"/>
</dbReference>
<dbReference type="PROSITE" id="PS01124">
    <property type="entry name" value="HTH_ARAC_FAMILY_2"/>
    <property type="match status" value="1"/>
</dbReference>
<dbReference type="InterPro" id="IPR018060">
    <property type="entry name" value="HTH_AraC"/>
</dbReference>
<feature type="domain" description="HTH araC/xylS-type" evidence="4">
    <location>
        <begin position="186"/>
        <end position="284"/>
    </location>
</feature>
<dbReference type="Gene3D" id="2.60.120.10">
    <property type="entry name" value="Jelly Rolls"/>
    <property type="match status" value="1"/>
</dbReference>
<dbReference type="Gene3D" id="1.10.10.60">
    <property type="entry name" value="Homeodomain-like"/>
    <property type="match status" value="2"/>
</dbReference>
<dbReference type="InterPro" id="IPR003313">
    <property type="entry name" value="AraC-bd"/>
</dbReference>
<dbReference type="InterPro" id="IPR014710">
    <property type="entry name" value="RmlC-like_jellyroll"/>
</dbReference>
<organism evidence="5 6">
    <name type="scientific">Pseudolactococcus plantarum</name>
    <dbReference type="NCBI Taxonomy" id="1365"/>
    <lineage>
        <taxon>Bacteria</taxon>
        <taxon>Bacillati</taxon>
        <taxon>Bacillota</taxon>
        <taxon>Bacilli</taxon>
        <taxon>Lactobacillales</taxon>
        <taxon>Streptococcaceae</taxon>
        <taxon>Pseudolactococcus</taxon>
    </lineage>
</organism>
<accession>A0A2A5S2Q5</accession>
<dbReference type="SMART" id="SM00342">
    <property type="entry name" value="HTH_ARAC"/>
    <property type="match status" value="1"/>
</dbReference>
<dbReference type="Proteomes" id="UP000242246">
    <property type="component" value="Unassembled WGS sequence"/>
</dbReference>
<dbReference type="Pfam" id="PF02311">
    <property type="entry name" value="AraC_binding"/>
    <property type="match status" value="1"/>
</dbReference>
<proteinExistence type="predicted"/>
<keyword evidence="3" id="KW-0804">Transcription</keyword>
<keyword evidence="1" id="KW-0805">Transcription regulation</keyword>
<dbReference type="InterPro" id="IPR009057">
    <property type="entry name" value="Homeodomain-like_sf"/>
</dbReference>
<evidence type="ECO:0000313" key="6">
    <source>
        <dbReference type="Proteomes" id="UP000242246"/>
    </source>
</evidence>
<dbReference type="Pfam" id="PF12833">
    <property type="entry name" value="HTH_18"/>
    <property type="match status" value="1"/>
</dbReference>
<keyword evidence="6" id="KW-1185">Reference proteome</keyword>
<dbReference type="GO" id="GO:0043565">
    <property type="term" value="F:sequence-specific DNA binding"/>
    <property type="evidence" value="ECO:0007669"/>
    <property type="project" value="InterPro"/>
</dbReference>
<dbReference type="PANTHER" id="PTHR43280">
    <property type="entry name" value="ARAC-FAMILY TRANSCRIPTIONAL REGULATOR"/>
    <property type="match status" value="1"/>
</dbReference>
<evidence type="ECO:0000256" key="3">
    <source>
        <dbReference type="ARBA" id="ARBA00023163"/>
    </source>
</evidence>
<dbReference type="AlphaFoldDB" id="A0A2A5S2Q5"/>
<keyword evidence="2" id="KW-0238">DNA-binding</keyword>
<evidence type="ECO:0000313" key="5">
    <source>
        <dbReference type="EMBL" id="PCS07728.1"/>
    </source>
</evidence>
<dbReference type="SUPFAM" id="SSF51182">
    <property type="entry name" value="RmlC-like cupins"/>
    <property type="match status" value="1"/>
</dbReference>
<protein>
    <submittedName>
        <fullName evidence="5">Transcriptional regulator</fullName>
    </submittedName>
</protein>
<evidence type="ECO:0000256" key="1">
    <source>
        <dbReference type="ARBA" id="ARBA00023015"/>
    </source>
</evidence>
<name>A0A2A5S2Q5_9LACT</name>
<comment type="caution">
    <text evidence="5">The sequence shown here is derived from an EMBL/GenBank/DDBJ whole genome shotgun (WGS) entry which is preliminary data.</text>
</comment>
<dbReference type="OrthoDB" id="342399at2"/>
<reference evidence="5 6" key="1">
    <citation type="submission" date="2014-12" db="EMBL/GenBank/DDBJ databases">
        <title>Draft genome sequences of 10 type strains of Lactococcus.</title>
        <authorList>
            <person name="Sun Z."/>
            <person name="Zhong Z."/>
            <person name="Liu W."/>
            <person name="Zhang W."/>
            <person name="Zhang H."/>
        </authorList>
    </citation>
    <scope>NUCLEOTIDE SEQUENCE [LARGE SCALE GENOMIC DNA]</scope>
    <source>
        <strain evidence="5 6">DSM 20686</strain>
    </source>
</reference>
<dbReference type="STRING" id="1348632.GCA_001591745_00256"/>
<dbReference type="GO" id="GO:0003700">
    <property type="term" value="F:DNA-binding transcription factor activity"/>
    <property type="evidence" value="ECO:0007669"/>
    <property type="project" value="InterPro"/>
</dbReference>
<dbReference type="SUPFAM" id="SSF46689">
    <property type="entry name" value="Homeodomain-like"/>
    <property type="match status" value="2"/>
</dbReference>
<dbReference type="PROSITE" id="PS00041">
    <property type="entry name" value="HTH_ARAC_FAMILY_1"/>
    <property type="match status" value="1"/>
</dbReference>
<evidence type="ECO:0000256" key="2">
    <source>
        <dbReference type="ARBA" id="ARBA00023125"/>
    </source>
</evidence>